<reference evidence="1" key="1">
    <citation type="journal article" date="2014" name="Front. Microbiol.">
        <title>High frequency of phylogenetically diverse reductive dehalogenase-homologous genes in deep subseafloor sedimentary metagenomes.</title>
        <authorList>
            <person name="Kawai M."/>
            <person name="Futagami T."/>
            <person name="Toyoda A."/>
            <person name="Takaki Y."/>
            <person name="Nishi S."/>
            <person name="Hori S."/>
            <person name="Arai W."/>
            <person name="Tsubouchi T."/>
            <person name="Morono Y."/>
            <person name="Uchiyama I."/>
            <person name="Ito T."/>
            <person name="Fujiyama A."/>
            <person name="Inagaki F."/>
            <person name="Takami H."/>
        </authorList>
    </citation>
    <scope>NUCLEOTIDE SEQUENCE</scope>
    <source>
        <strain evidence="1">Expedition CK06-06</strain>
    </source>
</reference>
<name>X1BP85_9ZZZZ</name>
<protein>
    <submittedName>
        <fullName evidence="1">Uncharacterized protein</fullName>
    </submittedName>
</protein>
<dbReference type="EMBL" id="BART01023794">
    <property type="protein sequence ID" value="GAG96815.1"/>
    <property type="molecule type" value="Genomic_DNA"/>
</dbReference>
<evidence type="ECO:0000313" key="1">
    <source>
        <dbReference type="EMBL" id="GAG96815.1"/>
    </source>
</evidence>
<dbReference type="AlphaFoldDB" id="X1BP85"/>
<accession>X1BP85</accession>
<comment type="caution">
    <text evidence="1">The sequence shown here is derived from an EMBL/GenBank/DDBJ whole genome shotgun (WGS) entry which is preliminary data.</text>
</comment>
<gene>
    <name evidence="1" type="ORF">S01H4_43177</name>
</gene>
<sequence length="113" mass="12642">MKKLFPSTQNLNKSVRNVMGDRKDMNTKLNGIVWRGTKIPLINSKGNLMRFMIIITSEVISVGLAATNKPNNEPKIDMSPIPKNIKNIVISELKPTENISTKIIVIIEVIISE</sequence>
<organism evidence="1">
    <name type="scientific">marine sediment metagenome</name>
    <dbReference type="NCBI Taxonomy" id="412755"/>
    <lineage>
        <taxon>unclassified sequences</taxon>
        <taxon>metagenomes</taxon>
        <taxon>ecological metagenomes</taxon>
    </lineage>
</organism>
<proteinExistence type="predicted"/>